<gene>
    <name evidence="5" type="ORF">DV707_00345</name>
    <name evidence="6" type="ORF">SAMN04488133_1491</name>
</gene>
<dbReference type="InterPro" id="IPR036956">
    <property type="entry name" value="Impact_N_sf"/>
</dbReference>
<keyword evidence="7" id="KW-1185">Reference proteome</keyword>
<evidence type="ECO:0000313" key="6">
    <source>
        <dbReference type="EMBL" id="SEG06604.1"/>
    </source>
</evidence>
<dbReference type="InterPro" id="IPR035647">
    <property type="entry name" value="EFG_III/V"/>
</dbReference>
<evidence type="ECO:0000259" key="4">
    <source>
        <dbReference type="Pfam" id="PF09186"/>
    </source>
</evidence>
<name>A0A1H5X493_9EURY</name>
<sequence length="231" mass="24750">MPALLRVVTDEPDDPDARPTSFRTVAGPGESRFEVKGSEFIGYVSPANTVQEAESFVDRIRERHPDATHNVPAYRVPADAESASSTGATRAAGTMLREYQSDDGEPSGSSGKPALNVLVQREIRNVAAVVTRYYGGTNLGVGGLARAYSRAVKDAVDDAGVVETVPHERFVVTVEYDDSGTVRGLLESADVEFEATYEADVTFAVRAPVDAAASLRDRIRSATSGRADIER</sequence>
<dbReference type="AlphaFoldDB" id="A0A1H5X493"/>
<reference evidence="6 7" key="1">
    <citation type="submission" date="2016-10" db="EMBL/GenBank/DDBJ databases">
        <authorList>
            <person name="de Groot N.N."/>
        </authorList>
    </citation>
    <scope>NUCLEOTIDE SEQUENCE [LARGE SCALE GENOMIC DNA]</scope>
    <source>
        <strain evidence="6 7">CGMCC 1.10331</strain>
    </source>
</reference>
<comment type="similarity">
    <text evidence="1">Belongs to the IMPACT family.</text>
</comment>
<accession>A0A1H5X493</accession>
<evidence type="ECO:0000256" key="2">
    <source>
        <dbReference type="SAM" id="MobiDB-lite"/>
    </source>
</evidence>
<evidence type="ECO:0000313" key="5">
    <source>
        <dbReference type="EMBL" id="QCC46257.1"/>
    </source>
</evidence>
<feature type="region of interest" description="Disordered" evidence="2">
    <location>
        <begin position="1"/>
        <end position="29"/>
    </location>
</feature>
<dbReference type="KEGG" id="hlm:DV707_00345"/>
<dbReference type="InterPro" id="IPR015269">
    <property type="entry name" value="UPF0029_Impact_C"/>
</dbReference>
<reference evidence="5 8" key="2">
    <citation type="journal article" date="2019" name="Nat. Commun.">
        <title>A new type of DNA phosphorothioation-based antiviral system in archaea.</title>
        <authorList>
            <person name="Xiong L."/>
            <person name="Liu S."/>
            <person name="Chen S."/>
            <person name="Xiao Y."/>
            <person name="Zhu B."/>
            <person name="Gao Y."/>
            <person name="Zhang Y."/>
            <person name="Chen B."/>
            <person name="Luo J."/>
            <person name="Deng Z."/>
            <person name="Chen X."/>
            <person name="Wang L."/>
            <person name="Chen S."/>
        </authorList>
    </citation>
    <scope>NUCLEOTIDE SEQUENCE [LARGE SCALE GENOMIC DNA]</scope>
    <source>
        <strain evidence="5 8">CGMCC 1.10331</strain>
    </source>
</reference>
<dbReference type="Proteomes" id="UP000236740">
    <property type="component" value="Unassembled WGS sequence"/>
</dbReference>
<dbReference type="Pfam" id="PF01205">
    <property type="entry name" value="Impact_N"/>
    <property type="match status" value="1"/>
</dbReference>
<evidence type="ECO:0000256" key="1">
    <source>
        <dbReference type="ARBA" id="ARBA00007665"/>
    </source>
</evidence>
<feature type="domain" description="Impact N-terminal" evidence="3">
    <location>
        <begin position="36"/>
        <end position="156"/>
    </location>
</feature>
<dbReference type="InterPro" id="IPR001498">
    <property type="entry name" value="Impact_N"/>
</dbReference>
<dbReference type="Gene3D" id="3.30.230.30">
    <property type="entry name" value="Impact, N-terminal domain"/>
    <property type="match status" value="1"/>
</dbReference>
<feature type="domain" description="UPF0029" evidence="4">
    <location>
        <begin position="172"/>
        <end position="226"/>
    </location>
</feature>
<dbReference type="EMBL" id="FNVN01000001">
    <property type="protein sequence ID" value="SEG06604.1"/>
    <property type="molecule type" value="Genomic_DNA"/>
</dbReference>
<dbReference type="Gene3D" id="3.30.70.240">
    <property type="match status" value="1"/>
</dbReference>
<dbReference type="GO" id="GO:0005737">
    <property type="term" value="C:cytoplasm"/>
    <property type="evidence" value="ECO:0007669"/>
    <property type="project" value="TreeGrafter"/>
</dbReference>
<dbReference type="Proteomes" id="UP000296733">
    <property type="component" value="Chromosome"/>
</dbReference>
<proteinExistence type="inferred from homology"/>
<dbReference type="InterPro" id="IPR020568">
    <property type="entry name" value="Ribosomal_Su5_D2-typ_SF"/>
</dbReference>
<dbReference type="SUPFAM" id="SSF54211">
    <property type="entry name" value="Ribosomal protein S5 domain 2-like"/>
    <property type="match status" value="1"/>
</dbReference>
<dbReference type="Pfam" id="PF09186">
    <property type="entry name" value="DUF1949"/>
    <property type="match status" value="1"/>
</dbReference>
<dbReference type="GO" id="GO:0006446">
    <property type="term" value="P:regulation of translational initiation"/>
    <property type="evidence" value="ECO:0007669"/>
    <property type="project" value="TreeGrafter"/>
</dbReference>
<evidence type="ECO:0000313" key="7">
    <source>
        <dbReference type="Proteomes" id="UP000236740"/>
    </source>
</evidence>
<dbReference type="PANTHER" id="PTHR16301">
    <property type="entry name" value="IMPACT-RELATED"/>
    <property type="match status" value="1"/>
</dbReference>
<dbReference type="EMBL" id="CP031311">
    <property type="protein sequence ID" value="QCC46257.1"/>
    <property type="molecule type" value="Genomic_DNA"/>
</dbReference>
<evidence type="ECO:0000313" key="8">
    <source>
        <dbReference type="Proteomes" id="UP000296733"/>
    </source>
</evidence>
<dbReference type="InterPro" id="IPR023582">
    <property type="entry name" value="Impact"/>
</dbReference>
<dbReference type="PANTHER" id="PTHR16301:SF20">
    <property type="entry name" value="IMPACT FAMILY MEMBER YIGZ"/>
    <property type="match status" value="1"/>
</dbReference>
<protein>
    <submittedName>
        <fullName evidence="5">YigZ family protein</fullName>
    </submittedName>
</protein>
<dbReference type="SUPFAM" id="SSF54980">
    <property type="entry name" value="EF-G C-terminal domain-like"/>
    <property type="match status" value="1"/>
</dbReference>
<evidence type="ECO:0000259" key="3">
    <source>
        <dbReference type="Pfam" id="PF01205"/>
    </source>
</evidence>
<dbReference type="OrthoDB" id="121633at2157"/>
<organism evidence="6 7">
    <name type="scientific">Halobellus limi</name>
    <dbReference type="NCBI Taxonomy" id="699433"/>
    <lineage>
        <taxon>Archaea</taxon>
        <taxon>Methanobacteriati</taxon>
        <taxon>Methanobacteriota</taxon>
        <taxon>Stenosarchaea group</taxon>
        <taxon>Halobacteria</taxon>
        <taxon>Halobacteriales</taxon>
        <taxon>Haloferacaceae</taxon>
        <taxon>Halobellus</taxon>
    </lineage>
</organism>